<reference evidence="1" key="1">
    <citation type="submission" date="2015-12" db="EMBL/GenBank/DDBJ databases">
        <title>Gene expression during late stages of embryo sac development: a critical building block for successful pollen-pistil interactions.</title>
        <authorList>
            <person name="Liu Y."/>
            <person name="Joly V."/>
            <person name="Sabar M."/>
            <person name="Matton D.P."/>
        </authorList>
    </citation>
    <scope>NUCLEOTIDE SEQUENCE</scope>
</reference>
<organism evidence="1">
    <name type="scientific">Solanum chacoense</name>
    <name type="common">Chaco potato</name>
    <dbReference type="NCBI Taxonomy" id="4108"/>
    <lineage>
        <taxon>Eukaryota</taxon>
        <taxon>Viridiplantae</taxon>
        <taxon>Streptophyta</taxon>
        <taxon>Embryophyta</taxon>
        <taxon>Tracheophyta</taxon>
        <taxon>Spermatophyta</taxon>
        <taxon>Magnoliopsida</taxon>
        <taxon>eudicotyledons</taxon>
        <taxon>Gunneridae</taxon>
        <taxon>Pentapetalae</taxon>
        <taxon>asterids</taxon>
        <taxon>lamiids</taxon>
        <taxon>Solanales</taxon>
        <taxon>Solanaceae</taxon>
        <taxon>Solanoideae</taxon>
        <taxon>Solaneae</taxon>
        <taxon>Solanum</taxon>
    </lineage>
</organism>
<protein>
    <submittedName>
        <fullName evidence="1">Putative ovule protein</fullName>
    </submittedName>
</protein>
<dbReference type="EMBL" id="GEDG01034178">
    <property type="protein sequence ID" value="JAP09863.1"/>
    <property type="molecule type" value="Transcribed_RNA"/>
</dbReference>
<sequence>TDSNYGIILNRDYLFLYRSTINPLSGGSARHCPDHRRPCTISPRTLCVSLSYYPRLLHLGNPSRSLPPLLLLS</sequence>
<accession>A0A0V0GQ32</accession>
<evidence type="ECO:0000313" key="1">
    <source>
        <dbReference type="EMBL" id="JAP09863.1"/>
    </source>
</evidence>
<proteinExistence type="predicted"/>
<dbReference type="AlphaFoldDB" id="A0A0V0GQ32"/>
<name>A0A0V0GQ32_SOLCH</name>
<feature type="non-terminal residue" evidence="1">
    <location>
        <position position="1"/>
    </location>
</feature>